<protein>
    <submittedName>
        <fullName evidence="1">Uncharacterized protein</fullName>
    </submittedName>
</protein>
<name>A0ABP1AH23_9BRYO</name>
<sequence>MSYCSGLTYFMELNGLRWGIAAVTLNAMIKKRTCSTRGTRQVNTISTSNLLMDPALRPAAEFPVVTYMGCRVPTGTASWGEATAAVSACTLYSRGRSSKYSVVQAD</sequence>
<evidence type="ECO:0000313" key="2">
    <source>
        <dbReference type="Proteomes" id="UP001497522"/>
    </source>
</evidence>
<accession>A0ABP1AH23</accession>
<keyword evidence="2" id="KW-1185">Reference proteome</keyword>
<gene>
    <name evidence="1" type="ORF">CSSPJE1EN2_LOCUS4845</name>
</gene>
<organism evidence="1 2">
    <name type="scientific">Sphagnum jensenii</name>
    <dbReference type="NCBI Taxonomy" id="128206"/>
    <lineage>
        <taxon>Eukaryota</taxon>
        <taxon>Viridiplantae</taxon>
        <taxon>Streptophyta</taxon>
        <taxon>Embryophyta</taxon>
        <taxon>Bryophyta</taxon>
        <taxon>Sphagnophytina</taxon>
        <taxon>Sphagnopsida</taxon>
        <taxon>Sphagnales</taxon>
        <taxon>Sphagnaceae</taxon>
        <taxon>Sphagnum</taxon>
    </lineage>
</organism>
<dbReference type="Proteomes" id="UP001497522">
    <property type="component" value="Chromosome 12"/>
</dbReference>
<evidence type="ECO:0000313" key="1">
    <source>
        <dbReference type="EMBL" id="CAK9861850.1"/>
    </source>
</evidence>
<reference evidence="1" key="1">
    <citation type="submission" date="2024-03" db="EMBL/GenBank/DDBJ databases">
        <authorList>
            <consortium name="ELIXIR-Norway"/>
            <consortium name="Elixir Norway"/>
        </authorList>
    </citation>
    <scope>NUCLEOTIDE SEQUENCE</scope>
</reference>
<proteinExistence type="predicted"/>
<dbReference type="EMBL" id="OZ023713">
    <property type="protein sequence ID" value="CAK9861850.1"/>
    <property type="molecule type" value="Genomic_DNA"/>
</dbReference>